<evidence type="ECO:0000256" key="5">
    <source>
        <dbReference type="ARBA" id="ARBA00023136"/>
    </source>
</evidence>
<dbReference type="PIRSF" id="PIRSF006324">
    <property type="entry name" value="LeuE"/>
    <property type="match status" value="1"/>
</dbReference>
<evidence type="ECO:0000256" key="2">
    <source>
        <dbReference type="ARBA" id="ARBA00022475"/>
    </source>
</evidence>
<evidence type="ECO:0000256" key="1">
    <source>
        <dbReference type="ARBA" id="ARBA00004651"/>
    </source>
</evidence>
<feature type="transmembrane region" description="Helical" evidence="6">
    <location>
        <begin position="72"/>
        <end position="93"/>
    </location>
</feature>
<dbReference type="OrthoDB" id="9807053at2"/>
<dbReference type="AlphaFoldDB" id="A0A4P6HPW2"/>
<organism evidence="7 8">
    <name type="scientific">Solidesulfovibrio carbinolicus</name>
    <dbReference type="NCBI Taxonomy" id="296842"/>
    <lineage>
        <taxon>Bacteria</taxon>
        <taxon>Pseudomonadati</taxon>
        <taxon>Thermodesulfobacteriota</taxon>
        <taxon>Desulfovibrionia</taxon>
        <taxon>Desulfovibrionales</taxon>
        <taxon>Desulfovibrionaceae</taxon>
        <taxon>Solidesulfovibrio</taxon>
    </lineage>
</organism>
<evidence type="ECO:0000313" key="7">
    <source>
        <dbReference type="EMBL" id="QAZ68150.1"/>
    </source>
</evidence>
<keyword evidence="4 6" id="KW-1133">Transmembrane helix</keyword>
<keyword evidence="2" id="KW-1003">Cell membrane</keyword>
<dbReference type="GO" id="GO:0005886">
    <property type="term" value="C:plasma membrane"/>
    <property type="evidence" value="ECO:0007669"/>
    <property type="project" value="UniProtKB-SubCell"/>
</dbReference>
<protein>
    <submittedName>
        <fullName evidence="7">Lysine transporter LysE</fullName>
    </submittedName>
</protein>
<dbReference type="GO" id="GO:0015171">
    <property type="term" value="F:amino acid transmembrane transporter activity"/>
    <property type="evidence" value="ECO:0007669"/>
    <property type="project" value="TreeGrafter"/>
</dbReference>
<keyword evidence="3 6" id="KW-0812">Transmembrane</keyword>
<name>A0A4P6HPW2_9BACT</name>
<dbReference type="PANTHER" id="PTHR30086">
    <property type="entry name" value="ARGININE EXPORTER PROTEIN ARGO"/>
    <property type="match status" value="1"/>
</dbReference>
<feature type="transmembrane region" description="Helical" evidence="6">
    <location>
        <begin position="149"/>
        <end position="169"/>
    </location>
</feature>
<dbReference type="EMBL" id="CP026538">
    <property type="protein sequence ID" value="QAZ68150.1"/>
    <property type="molecule type" value="Genomic_DNA"/>
</dbReference>
<dbReference type="KEGG" id="dcb:C3Y92_13305"/>
<proteinExistence type="predicted"/>
<comment type="subcellular location">
    <subcellularLocation>
        <location evidence="1">Cell membrane</location>
        <topology evidence="1">Multi-pass membrane protein</topology>
    </subcellularLocation>
</comment>
<keyword evidence="8" id="KW-1185">Reference proteome</keyword>
<dbReference type="Proteomes" id="UP000293296">
    <property type="component" value="Chromosome"/>
</dbReference>
<feature type="transmembrane region" description="Helical" evidence="6">
    <location>
        <begin position="114"/>
        <end position="137"/>
    </location>
</feature>
<evidence type="ECO:0000313" key="8">
    <source>
        <dbReference type="Proteomes" id="UP000293296"/>
    </source>
</evidence>
<sequence>MLGIHDLWLFIVSGILFNMAPGPDVIYVVSRSAGQGAKAGMTAALGIGAGCCVHILAAAVGLSAVLAASATAFSVIKLVGAAYLVYAGVRMILGARKKTAPEETPQAPEIRHRGIFVQGFLTNALNPKVALFFLAFLPQFIDPAAPRKALAFAVLGGILNCTGTTWNLLLAWSSARVAGGLGRARRLGPYLTQGAGALFVAFGVKLALSEQS</sequence>
<reference evidence="7 8" key="1">
    <citation type="submission" date="2018-02" db="EMBL/GenBank/DDBJ databases">
        <title>Genome sequence of Desulfovibrio carbinolicus DSM 3852.</title>
        <authorList>
            <person name="Wilbanks E."/>
            <person name="Skennerton C.T."/>
            <person name="Orphan V.J."/>
        </authorList>
    </citation>
    <scope>NUCLEOTIDE SEQUENCE [LARGE SCALE GENOMIC DNA]</scope>
    <source>
        <strain evidence="7 8">DSM 3852</strain>
    </source>
</reference>
<accession>A0A4P6HPW2</accession>
<evidence type="ECO:0000256" key="3">
    <source>
        <dbReference type="ARBA" id="ARBA00022692"/>
    </source>
</evidence>
<gene>
    <name evidence="7" type="ORF">C3Y92_13305</name>
</gene>
<dbReference type="Pfam" id="PF01810">
    <property type="entry name" value="LysE"/>
    <property type="match status" value="1"/>
</dbReference>
<feature type="transmembrane region" description="Helical" evidence="6">
    <location>
        <begin position="41"/>
        <end position="66"/>
    </location>
</feature>
<keyword evidence="5 6" id="KW-0472">Membrane</keyword>
<dbReference type="InterPro" id="IPR001123">
    <property type="entry name" value="LeuE-type"/>
</dbReference>
<feature type="transmembrane region" description="Helical" evidence="6">
    <location>
        <begin position="190"/>
        <end position="208"/>
    </location>
</feature>
<dbReference type="PANTHER" id="PTHR30086:SF20">
    <property type="entry name" value="ARGININE EXPORTER PROTEIN ARGO-RELATED"/>
    <property type="match status" value="1"/>
</dbReference>
<dbReference type="RefSeq" id="WP_129353364.1">
    <property type="nucleotide sequence ID" value="NZ_CP026538.1"/>
</dbReference>
<evidence type="ECO:0000256" key="4">
    <source>
        <dbReference type="ARBA" id="ARBA00022989"/>
    </source>
</evidence>
<evidence type="ECO:0000256" key="6">
    <source>
        <dbReference type="SAM" id="Phobius"/>
    </source>
</evidence>
<feature type="transmembrane region" description="Helical" evidence="6">
    <location>
        <begin position="6"/>
        <end position="29"/>
    </location>
</feature>